<gene>
    <name evidence="2" type="ORF">CCS41_00340</name>
</gene>
<dbReference type="Proteomes" id="UP000261875">
    <property type="component" value="Chromosome"/>
</dbReference>
<organism evidence="2 3">
    <name type="scientific">Candidatus Fukatsuia symbiotica</name>
    <dbReference type="NCBI Taxonomy" id="1878942"/>
    <lineage>
        <taxon>Bacteria</taxon>
        <taxon>Pseudomonadati</taxon>
        <taxon>Pseudomonadota</taxon>
        <taxon>Gammaproteobacteria</taxon>
        <taxon>Enterobacterales</taxon>
        <taxon>Yersiniaceae</taxon>
        <taxon>Candidatus Fukatsuia</taxon>
    </lineage>
</organism>
<dbReference type="RefSeq" id="WP_072550976.1">
    <property type="nucleotide sequence ID" value="NZ_CP021659.1"/>
</dbReference>
<proteinExistence type="predicted"/>
<dbReference type="InterPro" id="IPR018873">
    <property type="entry name" value="KilA-N_DNA-bd_domain"/>
</dbReference>
<dbReference type="STRING" id="1878942.GCA_900128755_01028"/>
<evidence type="ECO:0000313" key="2">
    <source>
        <dbReference type="EMBL" id="AWK13288.1"/>
    </source>
</evidence>
<protein>
    <recommendedName>
        <fullName evidence="1">KilA-N DNA-binding domain-containing protein</fullName>
    </recommendedName>
</protein>
<dbReference type="AlphaFoldDB" id="A0A2Y9CKB7"/>
<evidence type="ECO:0000259" key="1">
    <source>
        <dbReference type="Pfam" id="PF10543"/>
    </source>
</evidence>
<name>A0A2Y9CKB7_9GAMM</name>
<dbReference type="Pfam" id="PF10543">
    <property type="entry name" value="ORF6N"/>
    <property type="match status" value="1"/>
</dbReference>
<evidence type="ECO:0000313" key="3">
    <source>
        <dbReference type="Proteomes" id="UP000261875"/>
    </source>
</evidence>
<reference evidence="2 3" key="1">
    <citation type="submission" date="2017-05" db="EMBL/GenBank/DDBJ databases">
        <title>Genome sequence of Candidatus Fukatsuia symbiotica and Candidatus Hamiltonella defensa from Acyrthosiphon pisum strain 5D.</title>
        <authorList>
            <person name="Patel V.A."/>
            <person name="Chevignon G."/>
            <person name="Russell J.A."/>
            <person name="Oliver K.M."/>
        </authorList>
    </citation>
    <scope>NUCLEOTIDE SEQUENCE [LARGE SCALE GENOMIC DNA]</scope>
    <source>
        <strain evidence="2 3">5D</strain>
    </source>
</reference>
<dbReference type="KEGG" id="fsm:CCS41_00340"/>
<accession>A0A2Y9CKB7</accession>
<dbReference type="OrthoDB" id="5574448at2"/>
<keyword evidence="3" id="KW-1185">Reference proteome</keyword>
<feature type="domain" description="KilA-N DNA-binding" evidence="1">
    <location>
        <begin position="20"/>
        <end position="80"/>
    </location>
</feature>
<dbReference type="EMBL" id="CP021659">
    <property type="protein sequence ID" value="AWK13288.1"/>
    <property type="molecule type" value="Genomic_DNA"/>
</dbReference>
<sequence>MPNIIDIHQQAPLNPENLPVIIYHKQRVISTELLAQGYGTDGNNIQQNFKRNKERFIEGKHYYKVEGEELKAFRNQLTVSRLINIQHAGIIPRWVPFRLSGGKCPQITLH</sequence>